<keyword evidence="5 12" id="KW-0808">Transferase</keyword>
<feature type="transmembrane region" description="Helical" evidence="10">
    <location>
        <begin position="265"/>
        <end position="293"/>
    </location>
</feature>
<dbReference type="InterPro" id="IPR029044">
    <property type="entry name" value="Nucleotide-diphossugar_trans"/>
</dbReference>
<dbReference type="KEGG" id="reh:H16_B2171"/>
<feature type="compositionally biased region" description="Basic and acidic residues" evidence="9">
    <location>
        <begin position="364"/>
        <end position="374"/>
    </location>
</feature>
<sequence length="434" mass="46359">MSAAYALAAAWLSHRAPAASGGTATTPVSVLKPLCGAEPRLYENLATLCRQRHPSFQLVFGVHAADDPAIAVVERLRRDFPACDIALVVDPQVHGTNLKVSNLVNLFAQAKHDVLVIADSDIAVPPDYLARVTAPLADAGVGVVTCLYRGNPTGGRWSRIGAQFINDWFAPSVRIAHAGGSQRFAFGATIALRRDALVSVGGFEVLADRLADDFWLGELTRRQGLRTVLSDVVVSTDVTEEHFADLWRHEVRWLRTIRSLNPLGFAFTFITFTWPMLVLGVLLAPLPAVLALATLGVIARSMMAGSVAAALRAPLRDAMLLAGWAVALTGKRVRWREQVLPVHDGQHSGRAPALSPAPLPQAGEGRKQADREPPSRYSARRPAAASVDVTTLNAAAVRSPLPPAGEGPGERAGVSTKSPPPTPPFTGIHPQRPQ</sequence>
<evidence type="ECO:0000256" key="11">
    <source>
        <dbReference type="SAM" id="SignalP"/>
    </source>
</evidence>
<comment type="pathway">
    <text evidence="3">Sphingolipid metabolism.</text>
</comment>
<dbReference type="CAZy" id="GT21">
    <property type="family name" value="Glycosyltransferase Family 21"/>
</dbReference>
<dbReference type="Pfam" id="PF13506">
    <property type="entry name" value="Glyco_transf_21"/>
    <property type="match status" value="1"/>
</dbReference>
<evidence type="ECO:0000256" key="9">
    <source>
        <dbReference type="SAM" id="MobiDB-lite"/>
    </source>
</evidence>
<feature type="compositionally biased region" description="Low complexity" evidence="9">
    <location>
        <begin position="351"/>
        <end position="362"/>
    </location>
</feature>
<evidence type="ECO:0000256" key="1">
    <source>
        <dbReference type="ARBA" id="ARBA00004141"/>
    </source>
</evidence>
<dbReference type="GO" id="GO:0006679">
    <property type="term" value="P:glucosylceramide biosynthetic process"/>
    <property type="evidence" value="ECO:0007669"/>
    <property type="project" value="TreeGrafter"/>
</dbReference>
<feature type="signal peptide" evidence="11">
    <location>
        <begin position="1"/>
        <end position="18"/>
    </location>
</feature>
<reference evidence="12 13" key="1">
    <citation type="journal article" date="2006" name="Nat. Biotechnol.">
        <title>Genome sequence of the bioplastic-producing 'Knallgas' bacterium Ralstonia eutropha H16.</title>
        <authorList>
            <person name="Pohlmann A."/>
            <person name="Fricke W.F."/>
            <person name="Reinecke F."/>
            <person name="Kusian B."/>
            <person name="Liesegang H."/>
            <person name="Cramm R."/>
            <person name="Eitinger T."/>
            <person name="Ewering C."/>
            <person name="Potter M."/>
            <person name="Schwartz E."/>
            <person name="Strittmatter A."/>
            <person name="Voss I."/>
            <person name="Gottschalk G."/>
            <person name="Steinbuechel A."/>
            <person name="Friedrich B."/>
            <person name="Bowien B."/>
        </authorList>
    </citation>
    <scope>NUCLEOTIDE SEQUENCE [LARGE SCALE GENOMIC DNA]</scope>
    <source>
        <strain evidence="13">ATCC 17699 / DSM 428 / KCTC 22496 / NCIMB 10442 / H16 / Stanier 337</strain>
    </source>
</reference>
<keyword evidence="13" id="KW-1185">Reference proteome</keyword>
<proteinExistence type="predicted"/>
<keyword evidence="7 10" id="KW-1133">Transmembrane helix</keyword>
<dbReference type="STRING" id="381666.H16_B2171"/>
<feature type="chain" id="PRO_5004174383" evidence="11">
    <location>
        <begin position="19"/>
        <end position="434"/>
    </location>
</feature>
<gene>
    <name evidence="12" type="ordered locus">H16_B2171</name>
</gene>
<accession>Q0JZ71</accession>
<keyword evidence="8 10" id="KW-0472">Membrane</keyword>
<evidence type="ECO:0000256" key="10">
    <source>
        <dbReference type="SAM" id="Phobius"/>
    </source>
</evidence>
<dbReference type="SUPFAM" id="SSF53448">
    <property type="entry name" value="Nucleotide-diphospho-sugar transferases"/>
    <property type="match status" value="1"/>
</dbReference>
<dbReference type="EC" id="2.4.-.-" evidence="12"/>
<comment type="pathway">
    <text evidence="2">Lipid metabolism; sphingolipid metabolism.</text>
</comment>
<evidence type="ECO:0000256" key="4">
    <source>
        <dbReference type="ARBA" id="ARBA00022676"/>
    </source>
</evidence>
<dbReference type="InterPro" id="IPR025993">
    <property type="entry name" value="Ceramide_glucosylTrfase"/>
</dbReference>
<evidence type="ECO:0000313" key="13">
    <source>
        <dbReference type="Proteomes" id="UP000008210"/>
    </source>
</evidence>
<feature type="region of interest" description="Disordered" evidence="9">
    <location>
        <begin position="343"/>
        <end position="434"/>
    </location>
</feature>
<evidence type="ECO:0000256" key="8">
    <source>
        <dbReference type="ARBA" id="ARBA00023136"/>
    </source>
</evidence>
<evidence type="ECO:0000313" key="12">
    <source>
        <dbReference type="EMBL" id="CAJ96953.1"/>
    </source>
</evidence>
<dbReference type="CDD" id="cd02520">
    <property type="entry name" value="Glucosylceramide_synthase"/>
    <property type="match status" value="1"/>
</dbReference>
<dbReference type="PANTHER" id="PTHR12726">
    <property type="entry name" value="CERAMIDE GLUCOSYLTRANSFERASE"/>
    <property type="match status" value="1"/>
</dbReference>
<dbReference type="Gene3D" id="3.90.550.10">
    <property type="entry name" value="Spore Coat Polysaccharide Biosynthesis Protein SpsA, Chain A"/>
    <property type="match status" value="1"/>
</dbReference>
<evidence type="ECO:0000256" key="7">
    <source>
        <dbReference type="ARBA" id="ARBA00022989"/>
    </source>
</evidence>
<feature type="compositionally biased region" description="Low complexity" evidence="9">
    <location>
        <begin position="375"/>
        <end position="386"/>
    </location>
</feature>
<name>Q0JZ71_CUPNH</name>
<keyword evidence="4 12" id="KW-0328">Glycosyltransferase</keyword>
<dbReference type="eggNOG" id="COG1215">
    <property type="taxonomic scope" value="Bacteria"/>
</dbReference>
<dbReference type="EMBL" id="AM260480">
    <property type="protein sequence ID" value="CAJ96953.1"/>
    <property type="molecule type" value="Genomic_DNA"/>
</dbReference>
<dbReference type="AlphaFoldDB" id="Q0JZ71"/>
<dbReference type="GO" id="GO:0016020">
    <property type="term" value="C:membrane"/>
    <property type="evidence" value="ECO:0007669"/>
    <property type="project" value="UniProtKB-SubCell"/>
</dbReference>
<evidence type="ECO:0000256" key="6">
    <source>
        <dbReference type="ARBA" id="ARBA00022692"/>
    </source>
</evidence>
<keyword evidence="6 10" id="KW-0812">Transmembrane</keyword>
<organism evidence="12 13">
    <name type="scientific">Cupriavidus necator (strain ATCC 17699 / DSM 428 / KCTC 22496 / NCIMB 10442 / H16 / Stanier 337)</name>
    <name type="common">Ralstonia eutropha</name>
    <dbReference type="NCBI Taxonomy" id="381666"/>
    <lineage>
        <taxon>Bacteria</taxon>
        <taxon>Pseudomonadati</taxon>
        <taxon>Pseudomonadota</taxon>
        <taxon>Betaproteobacteria</taxon>
        <taxon>Burkholderiales</taxon>
        <taxon>Burkholderiaceae</taxon>
        <taxon>Cupriavidus</taxon>
    </lineage>
</organism>
<dbReference type="Proteomes" id="UP000008210">
    <property type="component" value="Chromosome 2"/>
</dbReference>
<evidence type="ECO:0000256" key="2">
    <source>
        <dbReference type="ARBA" id="ARBA00004760"/>
    </source>
</evidence>
<dbReference type="InterPro" id="IPR017835">
    <property type="entry name" value="Hopen-assoc_HpnI"/>
</dbReference>
<keyword evidence="11" id="KW-0732">Signal</keyword>
<protein>
    <submittedName>
        <fullName evidence="12">Glycosyltransferase, probably involved in cell wall biogenesis</fullName>
        <ecNumber evidence="12">2.4.-.-</ecNumber>
    </submittedName>
</protein>
<dbReference type="GO" id="GO:0008120">
    <property type="term" value="F:ceramide glucosyltransferase activity"/>
    <property type="evidence" value="ECO:0007669"/>
    <property type="project" value="TreeGrafter"/>
</dbReference>
<dbReference type="NCBIfam" id="TIGR03472">
    <property type="entry name" value="HpnI"/>
    <property type="match status" value="1"/>
</dbReference>
<comment type="subcellular location">
    <subcellularLocation>
        <location evidence="1">Membrane</location>
        <topology evidence="1">Multi-pass membrane protein</topology>
    </subcellularLocation>
</comment>
<evidence type="ECO:0000256" key="5">
    <source>
        <dbReference type="ARBA" id="ARBA00022679"/>
    </source>
</evidence>
<evidence type="ECO:0000256" key="3">
    <source>
        <dbReference type="ARBA" id="ARBA00004991"/>
    </source>
</evidence>
<dbReference type="HOGENOM" id="CLU_030898_2_0_4"/>
<dbReference type="PANTHER" id="PTHR12726:SF0">
    <property type="entry name" value="CERAMIDE GLUCOSYLTRANSFERASE"/>
    <property type="match status" value="1"/>
</dbReference>